<dbReference type="EMBL" id="NEDP02000657">
    <property type="protein sequence ID" value="OWF55466.1"/>
    <property type="molecule type" value="Genomic_DNA"/>
</dbReference>
<dbReference type="Proteomes" id="UP000242188">
    <property type="component" value="Unassembled WGS sequence"/>
</dbReference>
<keyword evidence="1" id="KW-1133">Transmembrane helix</keyword>
<keyword evidence="1" id="KW-0472">Membrane</keyword>
<sequence>MTGGAINPILFGYVMENVGLIWFCYVLLIESIAMLILIAIIVVTTRYVVNHFGRPLYASQTIEEEAINEVRRADDDI</sequence>
<dbReference type="AlphaFoldDB" id="A0A210R3F0"/>
<proteinExistence type="predicted"/>
<gene>
    <name evidence="2" type="ORF">KP79_PYT19516</name>
</gene>
<keyword evidence="3" id="KW-1185">Reference proteome</keyword>
<protein>
    <submittedName>
        <fullName evidence="2">Uncharacterized protein</fullName>
    </submittedName>
</protein>
<organism evidence="2 3">
    <name type="scientific">Mizuhopecten yessoensis</name>
    <name type="common">Japanese scallop</name>
    <name type="synonym">Patinopecten yessoensis</name>
    <dbReference type="NCBI Taxonomy" id="6573"/>
    <lineage>
        <taxon>Eukaryota</taxon>
        <taxon>Metazoa</taxon>
        <taxon>Spiralia</taxon>
        <taxon>Lophotrochozoa</taxon>
        <taxon>Mollusca</taxon>
        <taxon>Bivalvia</taxon>
        <taxon>Autobranchia</taxon>
        <taxon>Pteriomorphia</taxon>
        <taxon>Pectinida</taxon>
        <taxon>Pectinoidea</taxon>
        <taxon>Pectinidae</taxon>
        <taxon>Mizuhopecten</taxon>
    </lineage>
</organism>
<reference evidence="2 3" key="1">
    <citation type="journal article" date="2017" name="Nat. Ecol. Evol.">
        <title>Scallop genome provides insights into evolution of bilaterian karyotype and development.</title>
        <authorList>
            <person name="Wang S."/>
            <person name="Zhang J."/>
            <person name="Jiao W."/>
            <person name="Li J."/>
            <person name="Xun X."/>
            <person name="Sun Y."/>
            <person name="Guo X."/>
            <person name="Huan P."/>
            <person name="Dong B."/>
            <person name="Zhang L."/>
            <person name="Hu X."/>
            <person name="Sun X."/>
            <person name="Wang J."/>
            <person name="Zhao C."/>
            <person name="Wang Y."/>
            <person name="Wang D."/>
            <person name="Huang X."/>
            <person name="Wang R."/>
            <person name="Lv J."/>
            <person name="Li Y."/>
            <person name="Zhang Z."/>
            <person name="Liu B."/>
            <person name="Lu W."/>
            <person name="Hui Y."/>
            <person name="Liang J."/>
            <person name="Zhou Z."/>
            <person name="Hou R."/>
            <person name="Li X."/>
            <person name="Liu Y."/>
            <person name="Li H."/>
            <person name="Ning X."/>
            <person name="Lin Y."/>
            <person name="Zhao L."/>
            <person name="Xing Q."/>
            <person name="Dou J."/>
            <person name="Li Y."/>
            <person name="Mao J."/>
            <person name="Guo H."/>
            <person name="Dou H."/>
            <person name="Li T."/>
            <person name="Mu C."/>
            <person name="Jiang W."/>
            <person name="Fu Q."/>
            <person name="Fu X."/>
            <person name="Miao Y."/>
            <person name="Liu J."/>
            <person name="Yu Q."/>
            <person name="Li R."/>
            <person name="Liao H."/>
            <person name="Li X."/>
            <person name="Kong Y."/>
            <person name="Jiang Z."/>
            <person name="Chourrout D."/>
            <person name="Li R."/>
            <person name="Bao Z."/>
        </authorList>
    </citation>
    <scope>NUCLEOTIDE SEQUENCE [LARGE SCALE GENOMIC DNA]</scope>
    <source>
        <strain evidence="2 3">PY_sf001</strain>
    </source>
</reference>
<evidence type="ECO:0000256" key="1">
    <source>
        <dbReference type="SAM" id="Phobius"/>
    </source>
</evidence>
<evidence type="ECO:0000313" key="2">
    <source>
        <dbReference type="EMBL" id="OWF55466.1"/>
    </source>
</evidence>
<keyword evidence="1" id="KW-0812">Transmembrane</keyword>
<accession>A0A210R3F0</accession>
<evidence type="ECO:0000313" key="3">
    <source>
        <dbReference type="Proteomes" id="UP000242188"/>
    </source>
</evidence>
<name>A0A210R3F0_MIZYE</name>
<comment type="caution">
    <text evidence="2">The sequence shown here is derived from an EMBL/GenBank/DDBJ whole genome shotgun (WGS) entry which is preliminary data.</text>
</comment>
<feature type="transmembrane region" description="Helical" evidence="1">
    <location>
        <begin position="20"/>
        <end position="44"/>
    </location>
</feature>